<protein>
    <recommendedName>
        <fullName evidence="1">YqaJ viral recombinase domain-containing protein</fullName>
    </recommendedName>
</protein>
<reference evidence="2" key="1">
    <citation type="journal article" date="2020" name="Nature">
        <title>Giant virus diversity and host interactions through global metagenomics.</title>
        <authorList>
            <person name="Schulz F."/>
            <person name="Roux S."/>
            <person name="Paez-Espino D."/>
            <person name="Jungbluth S."/>
            <person name="Walsh D.A."/>
            <person name="Denef V.J."/>
            <person name="McMahon K.D."/>
            <person name="Konstantinidis K.T."/>
            <person name="Eloe-Fadrosh E.A."/>
            <person name="Kyrpides N.C."/>
            <person name="Woyke T."/>
        </authorList>
    </citation>
    <scope>NUCLEOTIDE SEQUENCE</scope>
    <source>
        <strain evidence="2">GVMAG-M-3300020166-5</strain>
    </source>
</reference>
<dbReference type="SUPFAM" id="SSF52980">
    <property type="entry name" value="Restriction endonuclease-like"/>
    <property type="match status" value="1"/>
</dbReference>
<dbReference type="Pfam" id="PF09588">
    <property type="entry name" value="YqaJ"/>
    <property type="match status" value="1"/>
</dbReference>
<evidence type="ECO:0000313" key="2">
    <source>
        <dbReference type="EMBL" id="QHS96959.1"/>
    </source>
</evidence>
<accession>A0A6C0BZG9</accession>
<evidence type="ECO:0000259" key="1">
    <source>
        <dbReference type="Pfam" id="PF09588"/>
    </source>
</evidence>
<name>A0A6C0BZG9_9ZZZZ</name>
<dbReference type="InterPro" id="IPR011604">
    <property type="entry name" value="PDDEXK-like_dom_sf"/>
</dbReference>
<dbReference type="EMBL" id="MN739282">
    <property type="protein sequence ID" value="QHS96959.1"/>
    <property type="molecule type" value="Genomic_DNA"/>
</dbReference>
<dbReference type="AlphaFoldDB" id="A0A6C0BZG9"/>
<organism evidence="2">
    <name type="scientific">viral metagenome</name>
    <dbReference type="NCBI Taxonomy" id="1070528"/>
    <lineage>
        <taxon>unclassified sequences</taxon>
        <taxon>metagenomes</taxon>
        <taxon>organismal metagenomes</taxon>
    </lineage>
</organism>
<dbReference type="InterPro" id="IPR011335">
    <property type="entry name" value="Restrct_endonuc-II-like"/>
</dbReference>
<dbReference type="InterPro" id="IPR019080">
    <property type="entry name" value="YqaJ_viral_recombinase"/>
</dbReference>
<dbReference type="InterPro" id="IPR051703">
    <property type="entry name" value="NF-kappa-B_Signaling_Reg"/>
</dbReference>
<dbReference type="Gene3D" id="3.90.320.10">
    <property type="match status" value="1"/>
</dbReference>
<dbReference type="PANTHER" id="PTHR46609:SF6">
    <property type="entry name" value="EXONUCLEASE, PHAGE-TYPE_RECB, C-TERMINAL DOMAIN-CONTAINING PROTEIN-RELATED"/>
    <property type="match status" value="1"/>
</dbReference>
<dbReference type="PANTHER" id="PTHR46609">
    <property type="entry name" value="EXONUCLEASE, PHAGE-TYPE/RECB, C-TERMINAL DOMAIN-CONTAINING PROTEIN"/>
    <property type="match status" value="1"/>
</dbReference>
<sequence length="462" mass="54376">MNNEFLDKNVFANVNKYTVENSDKNELTPLILSLIEDIIIEEPIILASPNHREKMIDNIMGLVSIQFEDIFGNPFEPYIEEYLNKLIGECLEIYYLLFAPKRSYTTTFIRKPPNIKKMEKKILYLSEVPQPDQRTDEWYVFRHKYLTASSIWKVFATPGSRNQLIYDKCKPLNTEKYKGFCTDSPMHWGHKYEPLSILWYEYTYETTISDFGCIPHKNIDFIAASPDGINTCNKSGRYGRMLEVKNIVNRIISGIPKMEYWIQMQLQMEVCELNECDFLETRFKEYESQDDFYNDGDTFQKTKDNKNKGVILYFIKDGQPLYEYAPFMCSIEEFRKWEEDKMIEHADITWMQNIYWFLEEISCILVLRNKTWFSGALTKLNDFWKTIQDEKNGSYEHRAPKKREKKPLGRVNGQSSCIIDVAKLCGSKEKVPEEAKEKGNIINIVTSTLEDENYPHILDDAS</sequence>
<feature type="domain" description="YqaJ viral recombinase" evidence="1">
    <location>
        <begin position="137"/>
        <end position="272"/>
    </location>
</feature>
<proteinExistence type="predicted"/>